<dbReference type="RefSeq" id="WP_226393233.1">
    <property type="nucleotide sequence ID" value="NZ_JADCKB010000020.1"/>
</dbReference>
<gene>
    <name evidence="1" type="ORF">INF28_09420</name>
</gene>
<dbReference type="AlphaFoldDB" id="A0A9D5M4R2"/>
<evidence type="ECO:0000313" key="2">
    <source>
        <dbReference type="Proteomes" id="UP000806542"/>
    </source>
</evidence>
<sequence length="572" mass="66183">MLYCNVIHKISNDSSVDYTIEPLKFQQDEAHKLGLKTTLLVSYDVLFVEDYVKYCIEQSEKYGDELGLNMQFLIGEKYSEFSKTREGQLHLMPFEQQKIMVEEHFERFKAAFGYYPKSVAFYYMSAPILIWMKEKYPEFKIAIMNCFEEGIHMYDGNRHGWNLFCEGSPWGAYYPSKKNSMCPAYDEADAIGIVAVPHLNRDMMMAHIGRDDCFSSHSANVQRGMVNEGNKCKYLYDFFDEWKKQSSYNKAVYYNTLVNALWLDEGKNFEETVEDSRDLYCQTLRIYKDNEDNGEAKVCTMAEYADIHNKLCNYDTADINLWNDLLMGSKRQLFWCSRSEYRITIDPNLGGAIVDLRPYAGRLSIVPGPDSDVMWTGSYPYVLHNWHRESCHTCFINGENLFEHRTTASVKKEENGDIALILEPVELDVDNATIDVQSIFLIKKDGRIAIRRKILSSSEPQKEYSVKEQFRGTKGTGVLPEDYKGTRLYIDDKNGELSLSANYEDRKIASNNASCVGCYVPQLNTTVELITEDKNARFTAEEGYMFRPYYTMICEHTTVKAGEEVVTWLKIR</sequence>
<comment type="caution">
    <text evidence="1">The sequence shown here is derived from an EMBL/GenBank/DDBJ whole genome shotgun (WGS) entry which is preliminary data.</text>
</comment>
<dbReference type="Gene3D" id="3.20.20.510">
    <property type="entry name" value="Uncharacterised protein PF12979, DUF3863"/>
    <property type="match status" value="1"/>
</dbReference>
<organism evidence="1 2">
    <name type="scientific">Ructibacterium gallinarum</name>
    <dbReference type="NCBI Taxonomy" id="2779355"/>
    <lineage>
        <taxon>Bacteria</taxon>
        <taxon>Bacillati</taxon>
        <taxon>Bacillota</taxon>
        <taxon>Clostridia</taxon>
        <taxon>Eubacteriales</taxon>
        <taxon>Oscillospiraceae</taxon>
        <taxon>Ructibacterium</taxon>
    </lineage>
</organism>
<dbReference type="Proteomes" id="UP000806542">
    <property type="component" value="Unassembled WGS sequence"/>
</dbReference>
<reference evidence="1" key="1">
    <citation type="submission" date="2020-10" db="EMBL/GenBank/DDBJ databases">
        <title>ChiBAC.</title>
        <authorList>
            <person name="Zenner C."/>
            <person name="Hitch T.C.A."/>
            <person name="Clavel T."/>
        </authorList>
    </citation>
    <scope>NUCLEOTIDE SEQUENCE</scope>
    <source>
        <strain evidence="1">DSM 107454</strain>
    </source>
</reference>
<evidence type="ECO:0000313" key="1">
    <source>
        <dbReference type="EMBL" id="MBE5040679.1"/>
    </source>
</evidence>
<proteinExistence type="predicted"/>
<accession>A0A9D5M4R2</accession>
<name>A0A9D5M4R2_9FIRM</name>
<protein>
    <submittedName>
        <fullName evidence="1">Uncharacterized protein</fullName>
    </submittedName>
</protein>
<keyword evidence="2" id="KW-1185">Reference proteome</keyword>
<dbReference type="EMBL" id="JADCKB010000020">
    <property type="protein sequence ID" value="MBE5040679.1"/>
    <property type="molecule type" value="Genomic_DNA"/>
</dbReference>